<comment type="subcellular location">
    <subcellularLocation>
        <location evidence="2">Cell membrane</location>
        <topology evidence="2">Peripheral membrane protein</topology>
    </subcellularLocation>
    <subcellularLocation>
        <location evidence="1">Endoplasmic reticulum membrane</location>
        <topology evidence="1">Single-pass type IV membrane protein</topology>
    </subcellularLocation>
</comment>
<feature type="compositionally biased region" description="Pro residues" evidence="11">
    <location>
        <begin position="175"/>
        <end position="191"/>
    </location>
</feature>
<dbReference type="Gene3D" id="2.20.110.10">
    <property type="entry name" value="Histone H3 K4-specific methyltransferase SET7/9 N-terminal domain"/>
    <property type="match status" value="2"/>
</dbReference>
<sequence length="710" mass="77243">MSKGGRFEFDDGGCYVGDWEEGRAHGYGVCTGPGAQGEYSGRWSRGFESLGVYTWPSGNTYQGFWSQGKRSGLGTERKSKWSYKGEWCHGLKGHLGIWESHSGVVYEGMWREGLQDGYGMETYADGGTYQGQWQSGKRHGYGVRQSVPYRQATLVRSPHRTSLESLHSEADPNVPVVPLPPPPLPPPPLPGDSPASGSRGGFVLAFPGDPDFPKGTKKKSGGFFRRSLLLSGLRVRRAESKASLGSKRGSLKSEAGVSSAGSEATTLSYAETEPPELPSTLTIEGSSTEVYAGEWRADRRSGYGVSRRSNGLRYEGEWLGNRRHGYGRTTYPDGSKEEGKYKLNRLVSGKVKNLIPLRRSKVKEKVDRAVEVARRAVSMARQKQELAIARAADARLKAAAALGAAEKALEASRLAKILAQELQPILADSEPRGRLDSEGTDTDFHEYDSPHVYENGITPSDVTPDPSLPPSYPPTPLQPWRGDPRRTWPPLENGGPRQHFPETLDVEEEWGSRGSFPSRTPGLVPEGLWEGEEEQGQLSSYEAEEEDYERVPQHPQLGSPASGSSGSLREEEEEEEEEGNTPKTYPGENQDDTAPLGIPVDAELKNKEPCRSSLLLEGPESLQAVQRGRQQQHPCWSRLLHCSIGPALPVDRSTEPQWGVLGRAAGGRAAELQVINNPAVLLSRGGGLAVGIPEGGQQESIGINVGQCGI</sequence>
<evidence type="ECO:0000256" key="8">
    <source>
        <dbReference type="ARBA" id="ARBA00022824"/>
    </source>
</evidence>
<keyword evidence="10" id="KW-0472">Membrane</keyword>
<dbReference type="FunFam" id="2.20.110.10:FF:000003">
    <property type="entry name" value="Junctophilin"/>
    <property type="match status" value="1"/>
</dbReference>
<dbReference type="InterPro" id="IPR017191">
    <property type="entry name" value="Junctophilin"/>
</dbReference>
<evidence type="ECO:0000313" key="13">
    <source>
        <dbReference type="Proteomes" id="UP001474421"/>
    </source>
</evidence>
<reference evidence="12 13" key="1">
    <citation type="journal article" date="2024" name="Proc. Natl. Acad. Sci. U.S.A.">
        <title>The genetic regulatory architecture and epigenomic basis for age-related changes in rattlesnake venom.</title>
        <authorList>
            <person name="Hogan M.P."/>
            <person name="Holding M.L."/>
            <person name="Nystrom G.S."/>
            <person name="Colston T.J."/>
            <person name="Bartlett D.A."/>
            <person name="Mason A.J."/>
            <person name="Ellsworth S.A."/>
            <person name="Rautsaw R.M."/>
            <person name="Lawrence K.C."/>
            <person name="Strickland J.L."/>
            <person name="He B."/>
            <person name="Fraser P."/>
            <person name="Margres M.J."/>
            <person name="Gilbert D.M."/>
            <person name="Gibbs H.L."/>
            <person name="Parkinson C.L."/>
            <person name="Rokyta D.R."/>
        </authorList>
    </citation>
    <scope>NUCLEOTIDE SEQUENCE [LARGE SCALE GENOMIC DNA]</scope>
    <source>
        <strain evidence="12">DRR0105</strain>
    </source>
</reference>
<dbReference type="PANTHER" id="PTHR23085">
    <property type="entry name" value="GH28348P"/>
    <property type="match status" value="1"/>
</dbReference>
<keyword evidence="7" id="KW-0677">Repeat</keyword>
<dbReference type="SUPFAM" id="SSF82185">
    <property type="entry name" value="Histone H3 K4-specific methyltransferase SET7/9 N-terminal domain"/>
    <property type="match status" value="3"/>
</dbReference>
<evidence type="ECO:0000256" key="3">
    <source>
        <dbReference type="ARBA" id="ARBA00008599"/>
    </source>
</evidence>
<evidence type="ECO:0000313" key="12">
    <source>
        <dbReference type="EMBL" id="KAK9398247.1"/>
    </source>
</evidence>
<protein>
    <submittedName>
        <fullName evidence="12">Junctophilin-4</fullName>
    </submittedName>
</protein>
<evidence type="ECO:0000256" key="11">
    <source>
        <dbReference type="SAM" id="MobiDB-lite"/>
    </source>
</evidence>
<dbReference type="GO" id="GO:0005789">
    <property type="term" value="C:endoplasmic reticulum membrane"/>
    <property type="evidence" value="ECO:0007669"/>
    <property type="project" value="UniProtKB-SubCell"/>
</dbReference>
<dbReference type="Pfam" id="PF02493">
    <property type="entry name" value="MORN"/>
    <property type="match status" value="7"/>
</dbReference>
<dbReference type="GO" id="GO:0005886">
    <property type="term" value="C:plasma membrane"/>
    <property type="evidence" value="ECO:0007669"/>
    <property type="project" value="UniProtKB-SubCell"/>
</dbReference>
<dbReference type="FunFam" id="2.20.110.10:FF:000001">
    <property type="entry name" value="Junctophilin"/>
    <property type="match status" value="1"/>
</dbReference>
<feature type="compositionally biased region" description="Acidic residues" evidence="11">
    <location>
        <begin position="570"/>
        <end position="579"/>
    </location>
</feature>
<dbReference type="EMBL" id="JAOTOJ010000008">
    <property type="protein sequence ID" value="KAK9398247.1"/>
    <property type="molecule type" value="Genomic_DNA"/>
</dbReference>
<dbReference type="GO" id="GO:0030314">
    <property type="term" value="C:junctional membrane complex"/>
    <property type="evidence" value="ECO:0007669"/>
    <property type="project" value="InterPro"/>
</dbReference>
<evidence type="ECO:0000256" key="1">
    <source>
        <dbReference type="ARBA" id="ARBA00004163"/>
    </source>
</evidence>
<feature type="compositionally biased region" description="Pro residues" evidence="11">
    <location>
        <begin position="466"/>
        <end position="477"/>
    </location>
</feature>
<name>A0AAW1B9P1_CROAD</name>
<keyword evidence="9" id="KW-1133">Transmembrane helix</keyword>
<keyword evidence="4" id="KW-1003">Cell membrane</keyword>
<evidence type="ECO:0000256" key="5">
    <source>
        <dbReference type="ARBA" id="ARBA00022553"/>
    </source>
</evidence>
<gene>
    <name evidence="12" type="ORF">NXF25_021608</name>
</gene>
<dbReference type="PANTHER" id="PTHR23085:SF14">
    <property type="entry name" value="JUNCTOPHILIN-4"/>
    <property type="match status" value="1"/>
</dbReference>
<evidence type="ECO:0000256" key="9">
    <source>
        <dbReference type="ARBA" id="ARBA00022989"/>
    </source>
</evidence>
<dbReference type="SMART" id="SM00698">
    <property type="entry name" value="MORN"/>
    <property type="match status" value="7"/>
</dbReference>
<dbReference type="AlphaFoldDB" id="A0AAW1B9P1"/>
<keyword evidence="6" id="KW-0812">Transmembrane</keyword>
<keyword evidence="8" id="KW-0256">Endoplasmic reticulum</keyword>
<evidence type="ECO:0000256" key="6">
    <source>
        <dbReference type="ARBA" id="ARBA00022692"/>
    </source>
</evidence>
<feature type="compositionally biased region" description="Low complexity" evidence="11">
    <location>
        <begin position="253"/>
        <end position="264"/>
    </location>
</feature>
<feature type="compositionally biased region" description="Basic and acidic residues" evidence="11">
    <location>
        <begin position="429"/>
        <end position="451"/>
    </location>
</feature>
<comment type="similarity">
    <text evidence="3">Belongs to the junctophilin family.</text>
</comment>
<organism evidence="12 13">
    <name type="scientific">Crotalus adamanteus</name>
    <name type="common">Eastern diamondback rattlesnake</name>
    <dbReference type="NCBI Taxonomy" id="8729"/>
    <lineage>
        <taxon>Eukaryota</taxon>
        <taxon>Metazoa</taxon>
        <taxon>Chordata</taxon>
        <taxon>Craniata</taxon>
        <taxon>Vertebrata</taxon>
        <taxon>Euteleostomi</taxon>
        <taxon>Lepidosauria</taxon>
        <taxon>Squamata</taxon>
        <taxon>Bifurcata</taxon>
        <taxon>Unidentata</taxon>
        <taxon>Episquamata</taxon>
        <taxon>Toxicofera</taxon>
        <taxon>Serpentes</taxon>
        <taxon>Colubroidea</taxon>
        <taxon>Viperidae</taxon>
        <taxon>Crotalinae</taxon>
        <taxon>Crotalus</taxon>
    </lineage>
</organism>
<comment type="caution">
    <text evidence="12">The sequence shown here is derived from an EMBL/GenBank/DDBJ whole genome shotgun (WGS) entry which is preliminary data.</text>
</comment>
<feature type="region of interest" description="Disordered" evidence="11">
    <location>
        <begin position="429"/>
        <end position="597"/>
    </location>
</feature>
<feature type="compositionally biased region" description="Low complexity" evidence="11">
    <location>
        <begin position="558"/>
        <end position="567"/>
    </location>
</feature>
<dbReference type="Proteomes" id="UP001474421">
    <property type="component" value="Unassembled WGS sequence"/>
</dbReference>
<keyword evidence="13" id="KW-1185">Reference proteome</keyword>
<evidence type="ECO:0000256" key="10">
    <source>
        <dbReference type="ARBA" id="ARBA00023136"/>
    </source>
</evidence>
<dbReference type="GO" id="GO:0048167">
    <property type="term" value="P:regulation of synaptic plasticity"/>
    <property type="evidence" value="ECO:0007669"/>
    <property type="project" value="TreeGrafter"/>
</dbReference>
<evidence type="ECO:0000256" key="4">
    <source>
        <dbReference type="ARBA" id="ARBA00022475"/>
    </source>
</evidence>
<accession>A0AAW1B9P1</accession>
<feature type="region of interest" description="Disordered" evidence="11">
    <location>
        <begin position="239"/>
        <end position="284"/>
    </location>
</feature>
<evidence type="ECO:0000256" key="7">
    <source>
        <dbReference type="ARBA" id="ARBA00022737"/>
    </source>
</evidence>
<feature type="region of interest" description="Disordered" evidence="11">
    <location>
        <begin position="154"/>
        <end position="219"/>
    </location>
</feature>
<keyword evidence="5" id="KW-0597">Phosphoprotein</keyword>
<proteinExistence type="inferred from homology"/>
<evidence type="ECO:0000256" key="2">
    <source>
        <dbReference type="ARBA" id="ARBA00004202"/>
    </source>
</evidence>
<dbReference type="InterPro" id="IPR003409">
    <property type="entry name" value="MORN"/>
</dbReference>